<keyword evidence="3" id="KW-1185">Reference proteome</keyword>
<dbReference type="RefSeq" id="WP_033966699.1">
    <property type="nucleotide sequence ID" value="NZ_JACIDB010000013.1"/>
</dbReference>
<dbReference type="AlphaFoldDB" id="A0AAW3TWF1"/>
<evidence type="ECO:0000313" key="3">
    <source>
        <dbReference type="Proteomes" id="UP000528945"/>
    </source>
</evidence>
<dbReference type="Proteomes" id="UP000528945">
    <property type="component" value="Unassembled WGS sequence"/>
</dbReference>
<organism evidence="2 3">
    <name type="scientific">Sphingomonas aquatilis</name>
    <dbReference type="NCBI Taxonomy" id="93063"/>
    <lineage>
        <taxon>Bacteria</taxon>
        <taxon>Pseudomonadati</taxon>
        <taxon>Pseudomonadota</taxon>
        <taxon>Alphaproteobacteria</taxon>
        <taxon>Sphingomonadales</taxon>
        <taxon>Sphingomonadaceae</taxon>
        <taxon>Sphingomonas</taxon>
    </lineage>
</organism>
<comment type="caution">
    <text evidence="2">The sequence shown here is derived from an EMBL/GenBank/DDBJ whole genome shotgun (WGS) entry which is preliminary data.</text>
</comment>
<accession>A0AAW3TWF1</accession>
<evidence type="ECO:0000256" key="1">
    <source>
        <dbReference type="SAM" id="Coils"/>
    </source>
</evidence>
<reference evidence="2 3" key="1">
    <citation type="submission" date="2020-08" db="EMBL/GenBank/DDBJ databases">
        <title>Genomic Encyclopedia of Type Strains, Phase IV (KMG-IV): sequencing the most valuable type-strain genomes for metagenomic binning, comparative biology and taxonomic classification.</title>
        <authorList>
            <person name="Goeker M."/>
        </authorList>
    </citation>
    <scope>NUCLEOTIDE SEQUENCE [LARGE SCALE GENOMIC DNA]</scope>
    <source>
        <strain evidence="2 3">DSM 15581</strain>
    </source>
</reference>
<dbReference type="EMBL" id="JACIDB010000013">
    <property type="protein sequence ID" value="MBB3877263.1"/>
    <property type="molecule type" value="Genomic_DNA"/>
</dbReference>
<evidence type="ECO:0008006" key="4">
    <source>
        <dbReference type="Google" id="ProtNLM"/>
    </source>
</evidence>
<proteinExistence type="predicted"/>
<name>A0AAW3TWF1_9SPHN</name>
<feature type="coiled-coil region" evidence="1">
    <location>
        <begin position="11"/>
        <end position="38"/>
    </location>
</feature>
<keyword evidence="1" id="KW-0175">Coiled coil</keyword>
<sequence length="89" mass="9436">MARTSSKPNDLASIQAQKDRLLAQIAELDVQAKEVEEEERDAGRPTLLAALDRVKIRKLGKADARLIANAIASFGGSAVAAHLGSLGKE</sequence>
<protein>
    <recommendedName>
        <fullName evidence="4">Integration host factor</fullName>
    </recommendedName>
</protein>
<gene>
    <name evidence="2" type="ORF">GGR47_003531</name>
</gene>
<evidence type="ECO:0000313" key="2">
    <source>
        <dbReference type="EMBL" id="MBB3877263.1"/>
    </source>
</evidence>